<dbReference type="EMBL" id="CADCTL010000094">
    <property type="protein sequence ID" value="CAA9235599.1"/>
    <property type="molecule type" value="Genomic_DNA"/>
</dbReference>
<keyword evidence="2" id="KW-0670">Pyruvate</keyword>
<feature type="non-terminal residue" evidence="2">
    <location>
        <position position="1"/>
    </location>
</feature>
<sequence>ERNGRAASEQPGRLLDALHGQPVLQGAPAHARAGGGHVLLHPGGAGGAGRHGGPLVLQRRARPAGDHRGDPAAGGGAGLRAHIPARPPRRLRGGGALGGDAARRAGPRVFHQLRQRERRHGAEDRVGLPQGARRGRSHAADRAGARLPRGGLRRHVGGRHRAEPQAVRRLAALRGPPAAHPRDRRQPLEPRPAGGRRRAGRRAGIAGRAARGGDDRGGDGGAGGGLHRRAGAAARLPGAAARDLHQARHPAHLRRGHHRLRPPRHELRRRAPGRGPGHHDHGQGPDQRRRAHGRRGGAGRGVPRPHRRRAGRDRAVPRLHLLRPPIGGGGGHRHHGVAPERRPAGTGAGDRDGMAGRGAFHARPAARHRRPRLRADRRHRDGAAAGRRRPAGARRVPALLRRRRAGPRHRRHRRAVAAADRGEAAHGPHLRHLVGRDPGGGL</sequence>
<evidence type="ECO:0000256" key="1">
    <source>
        <dbReference type="SAM" id="MobiDB-lite"/>
    </source>
</evidence>
<gene>
    <name evidence="2" type="ORF">AVDCRST_MAG04-1347</name>
</gene>
<evidence type="ECO:0000313" key="2">
    <source>
        <dbReference type="EMBL" id="CAA9235599.1"/>
    </source>
</evidence>
<protein>
    <submittedName>
        <fullName evidence="2">Omega-amino acid--pyruvate aminotransferase</fullName>
        <ecNumber evidence="2">2.6.1.18</ecNumber>
    </submittedName>
</protein>
<feature type="compositionally biased region" description="Basic and acidic residues" evidence="1">
    <location>
        <begin position="277"/>
        <end position="288"/>
    </location>
</feature>
<proteinExistence type="predicted"/>
<feature type="compositionally biased region" description="Basic residues" evidence="1">
    <location>
        <begin position="364"/>
        <end position="377"/>
    </location>
</feature>
<dbReference type="GO" id="GO:0016223">
    <property type="term" value="F:beta-alanine:pyruvate transaminase activity"/>
    <property type="evidence" value="ECO:0007669"/>
    <property type="project" value="UniProtKB-EC"/>
</dbReference>
<feature type="compositionally biased region" description="Basic residues" evidence="1">
    <location>
        <begin position="247"/>
        <end position="272"/>
    </location>
</feature>
<feature type="compositionally biased region" description="Gly residues" evidence="1">
    <location>
        <begin position="33"/>
        <end position="52"/>
    </location>
</feature>
<feature type="region of interest" description="Disordered" evidence="1">
    <location>
        <begin position="27"/>
        <end position="442"/>
    </location>
</feature>
<organism evidence="2">
    <name type="scientific">uncultured Acetobacteraceae bacterium</name>
    <dbReference type="NCBI Taxonomy" id="169975"/>
    <lineage>
        <taxon>Bacteria</taxon>
        <taxon>Pseudomonadati</taxon>
        <taxon>Pseudomonadota</taxon>
        <taxon>Alphaproteobacteria</taxon>
        <taxon>Acetobacterales</taxon>
        <taxon>Acetobacteraceae</taxon>
        <taxon>environmental samples</taxon>
    </lineage>
</organism>
<feature type="compositionally biased region" description="Basic residues" evidence="1">
    <location>
        <begin position="400"/>
        <end position="415"/>
    </location>
</feature>
<name>A0A6J4HX07_9PROT</name>
<dbReference type="EC" id="2.6.1.18" evidence="2"/>
<dbReference type="AlphaFoldDB" id="A0A6J4HX07"/>
<keyword evidence="2" id="KW-0808">Transferase</keyword>
<reference evidence="2" key="1">
    <citation type="submission" date="2020-02" db="EMBL/GenBank/DDBJ databases">
        <authorList>
            <person name="Meier V. D."/>
        </authorList>
    </citation>
    <scope>NUCLEOTIDE SEQUENCE</scope>
    <source>
        <strain evidence="2">AVDCRST_MAG04</strain>
    </source>
</reference>
<keyword evidence="2" id="KW-0032">Aminotransferase</keyword>
<feature type="compositionally biased region" description="Low complexity" evidence="1">
    <location>
        <begin position="231"/>
        <end position="241"/>
    </location>
</feature>
<feature type="compositionally biased region" description="Low complexity" evidence="1">
    <location>
        <begin position="168"/>
        <end position="177"/>
    </location>
</feature>
<feature type="compositionally biased region" description="Basic residues" evidence="1">
    <location>
        <begin position="289"/>
        <end position="311"/>
    </location>
</feature>
<feature type="compositionally biased region" description="Basic and acidic residues" evidence="1">
    <location>
        <begin position="337"/>
        <end position="354"/>
    </location>
</feature>
<accession>A0A6J4HX07</accession>
<feature type="non-terminal residue" evidence="2">
    <location>
        <position position="442"/>
    </location>
</feature>